<dbReference type="PANTHER" id="PTHR12558:SF47">
    <property type="entry name" value="LIPOPOLYSACCHARIDE ASSEMBLY PROTEIN B"/>
    <property type="match status" value="1"/>
</dbReference>
<dbReference type="PROSITE" id="PS50005">
    <property type="entry name" value="TPR"/>
    <property type="match status" value="2"/>
</dbReference>
<sequence>MRKIKSYIYFVFLDSDSVRIMKHIFHLLLLLFFFSDVLFANDEDENLPEDSVFNQDNISLSPTEAARRRVQIAALNTETVNLIRANNLAKASANIDKIRKLDKNSMEYHYLKGSYLYAQGKYPQAENFLLKAIQIHPSHDPSYYLLGMIFIQKAKWAKSLEYFQKAVELSNYNPFYRINLALAYFETGNFLRAKAESERTIELKPNFRAAKLLLLKSNFLLGNKAEAYSQCVDFVKEGFLSREYMLIYARLVMEIYQDYRKAIEIYTQYGELPFQEKRFLARAYYNIGNYRAAAATYQAVVQLKIAREEDKIEYIRSLSFIKDYKRLETFVSSWLQEEPEKQNKILEILDVAELLKENDSKIFHMFPSRSPY</sequence>
<organism evidence="2 3">
    <name type="scientific">Leptospira weilii str. Ecochallenge</name>
    <dbReference type="NCBI Taxonomy" id="1049986"/>
    <lineage>
        <taxon>Bacteria</taxon>
        <taxon>Pseudomonadati</taxon>
        <taxon>Spirochaetota</taxon>
        <taxon>Spirochaetia</taxon>
        <taxon>Leptospirales</taxon>
        <taxon>Leptospiraceae</taxon>
        <taxon>Leptospira</taxon>
    </lineage>
</organism>
<dbReference type="AlphaFoldDB" id="N1TY56"/>
<dbReference type="Pfam" id="PF13181">
    <property type="entry name" value="TPR_8"/>
    <property type="match status" value="2"/>
</dbReference>
<gene>
    <name evidence="2" type="ORF">LEP1GSC043_0738</name>
</gene>
<accession>N1TY56</accession>
<reference evidence="2 3" key="1">
    <citation type="submission" date="2013-02" db="EMBL/GenBank/DDBJ databases">
        <authorList>
            <person name="Harkins D.M."/>
            <person name="Durkin A.S."/>
            <person name="Brinkac L.M."/>
            <person name="Haft D.H."/>
            <person name="Selengut J.D."/>
            <person name="Sanka R."/>
            <person name="DePew J."/>
            <person name="Purushe J."/>
            <person name="Haake D.A."/>
            <person name="Matsunaga J."/>
            <person name="Vinetz J.M."/>
            <person name="Sutton G.G."/>
            <person name="Nierman W.C."/>
            <person name="Fouts D.E."/>
        </authorList>
    </citation>
    <scope>NUCLEOTIDE SEQUENCE [LARGE SCALE GENOMIC DNA]</scope>
    <source>
        <strain evidence="2 3">Ecochallenge</strain>
    </source>
</reference>
<dbReference type="SUPFAM" id="SSF48452">
    <property type="entry name" value="TPR-like"/>
    <property type="match status" value="1"/>
</dbReference>
<dbReference type="PANTHER" id="PTHR12558">
    <property type="entry name" value="CELL DIVISION CYCLE 16,23,27"/>
    <property type="match status" value="1"/>
</dbReference>
<feature type="repeat" description="TPR" evidence="1">
    <location>
        <begin position="106"/>
        <end position="139"/>
    </location>
</feature>
<keyword evidence="1" id="KW-0802">TPR repeat</keyword>
<name>N1TY56_9LEPT</name>
<dbReference type="Gene3D" id="1.25.40.10">
    <property type="entry name" value="Tetratricopeptide repeat domain"/>
    <property type="match status" value="1"/>
</dbReference>
<protein>
    <submittedName>
        <fullName evidence="2">Tetratricopeptide repeat protein</fullName>
    </submittedName>
</protein>
<feature type="repeat" description="TPR" evidence="1">
    <location>
        <begin position="140"/>
        <end position="173"/>
    </location>
</feature>
<dbReference type="Pfam" id="PF13432">
    <property type="entry name" value="TPR_16"/>
    <property type="match status" value="1"/>
</dbReference>
<evidence type="ECO:0000313" key="3">
    <source>
        <dbReference type="Proteomes" id="UP000012249"/>
    </source>
</evidence>
<dbReference type="InterPro" id="IPR019734">
    <property type="entry name" value="TPR_rpt"/>
</dbReference>
<evidence type="ECO:0000313" key="2">
    <source>
        <dbReference type="EMBL" id="EMY13223.1"/>
    </source>
</evidence>
<dbReference type="SMART" id="SM00028">
    <property type="entry name" value="TPR"/>
    <property type="match status" value="4"/>
</dbReference>
<dbReference type="Proteomes" id="UP000012249">
    <property type="component" value="Unassembled WGS sequence"/>
</dbReference>
<evidence type="ECO:0000256" key="1">
    <source>
        <dbReference type="PROSITE-ProRule" id="PRU00339"/>
    </source>
</evidence>
<proteinExistence type="predicted"/>
<comment type="caution">
    <text evidence="2">The sequence shown here is derived from an EMBL/GenBank/DDBJ whole genome shotgun (WGS) entry which is preliminary data.</text>
</comment>
<dbReference type="InterPro" id="IPR011990">
    <property type="entry name" value="TPR-like_helical_dom_sf"/>
</dbReference>
<dbReference type="EMBL" id="AHMI02000246">
    <property type="protein sequence ID" value="EMY13223.1"/>
    <property type="molecule type" value="Genomic_DNA"/>
</dbReference>
<dbReference type="Pfam" id="PF13176">
    <property type="entry name" value="TPR_7"/>
    <property type="match status" value="1"/>
</dbReference>